<keyword evidence="2" id="KW-0472">Membrane</keyword>
<keyword evidence="4" id="KW-1185">Reference proteome</keyword>
<gene>
    <name evidence="3" type="primary">110679650</name>
</gene>
<organism evidence="3 4">
    <name type="scientific">Aedes aegypti</name>
    <name type="common">Yellowfever mosquito</name>
    <name type="synonym">Culex aegypti</name>
    <dbReference type="NCBI Taxonomy" id="7159"/>
    <lineage>
        <taxon>Eukaryota</taxon>
        <taxon>Metazoa</taxon>
        <taxon>Ecdysozoa</taxon>
        <taxon>Arthropoda</taxon>
        <taxon>Hexapoda</taxon>
        <taxon>Insecta</taxon>
        <taxon>Pterygota</taxon>
        <taxon>Neoptera</taxon>
        <taxon>Endopterygota</taxon>
        <taxon>Diptera</taxon>
        <taxon>Nematocera</taxon>
        <taxon>Culicoidea</taxon>
        <taxon>Culicidae</taxon>
        <taxon>Culicinae</taxon>
        <taxon>Aedini</taxon>
        <taxon>Aedes</taxon>
        <taxon>Stegomyia</taxon>
    </lineage>
</organism>
<evidence type="ECO:0000313" key="4">
    <source>
        <dbReference type="Proteomes" id="UP000008820"/>
    </source>
</evidence>
<dbReference type="AlphaFoldDB" id="A0A6I8U1A3"/>
<feature type="compositionally biased region" description="Basic and acidic residues" evidence="1">
    <location>
        <begin position="56"/>
        <end position="69"/>
    </location>
</feature>
<evidence type="ECO:0000313" key="3">
    <source>
        <dbReference type="EnsemblMetazoa" id="AAEL022424-PA"/>
    </source>
</evidence>
<keyword evidence="2" id="KW-0812">Transmembrane</keyword>
<evidence type="ECO:0000256" key="1">
    <source>
        <dbReference type="SAM" id="MobiDB-lite"/>
    </source>
</evidence>
<feature type="transmembrane region" description="Helical" evidence="2">
    <location>
        <begin position="29"/>
        <end position="49"/>
    </location>
</feature>
<reference evidence="3 4" key="1">
    <citation type="submission" date="2017-06" db="EMBL/GenBank/DDBJ databases">
        <title>Aedes aegypti genome working group (AGWG) sequencing and assembly.</title>
        <authorList>
            <consortium name="Aedes aegypti Genome Working Group (AGWG)"/>
            <person name="Matthews B.J."/>
        </authorList>
    </citation>
    <scope>NUCLEOTIDE SEQUENCE [LARGE SCALE GENOMIC DNA]</scope>
    <source>
        <strain evidence="3 4">LVP_AGWG</strain>
    </source>
</reference>
<dbReference type="Proteomes" id="UP000008820">
    <property type="component" value="Chromosome 3"/>
</dbReference>
<proteinExistence type="predicted"/>
<dbReference type="InParanoid" id="A0A6I8U1A3"/>
<keyword evidence="2" id="KW-1133">Transmembrane helix</keyword>
<accession>A0A6I8U1A3</accession>
<dbReference type="EnsemblMetazoa" id="AAEL022424-RA">
    <property type="protein sequence ID" value="AAEL022424-PA"/>
    <property type="gene ID" value="AAEL022424"/>
</dbReference>
<sequence length="122" mass="13056">MKSRPDAQQNKQIQSFVILSLLDYNGRPFTMRTLTLMVVGLIFIAVIVAPDASCHRRGGEAGGKGDHPWKTNTSATTIGGQAINTTAIGPVMATITPRSTTFRTTMAILIVSSNPIDVKNGK</sequence>
<name>A0A6I8U1A3_AEDAE</name>
<protein>
    <submittedName>
        <fullName evidence="3">Uncharacterized protein</fullName>
    </submittedName>
</protein>
<evidence type="ECO:0000256" key="2">
    <source>
        <dbReference type="SAM" id="Phobius"/>
    </source>
</evidence>
<reference evidence="3" key="2">
    <citation type="submission" date="2020-05" db="UniProtKB">
        <authorList>
            <consortium name="EnsemblMetazoa"/>
        </authorList>
    </citation>
    <scope>IDENTIFICATION</scope>
    <source>
        <strain evidence="3">LVP_AGWG</strain>
    </source>
</reference>
<feature type="region of interest" description="Disordered" evidence="1">
    <location>
        <begin position="56"/>
        <end position="76"/>
    </location>
</feature>